<dbReference type="Pfam" id="PF00854">
    <property type="entry name" value="PTR2"/>
    <property type="match status" value="1"/>
</dbReference>
<organism evidence="7 8">
    <name type="scientific">Thalictrum thalictroides</name>
    <name type="common">Rue-anemone</name>
    <name type="synonym">Anemone thalictroides</name>
    <dbReference type="NCBI Taxonomy" id="46969"/>
    <lineage>
        <taxon>Eukaryota</taxon>
        <taxon>Viridiplantae</taxon>
        <taxon>Streptophyta</taxon>
        <taxon>Embryophyta</taxon>
        <taxon>Tracheophyta</taxon>
        <taxon>Spermatophyta</taxon>
        <taxon>Magnoliopsida</taxon>
        <taxon>Ranunculales</taxon>
        <taxon>Ranunculaceae</taxon>
        <taxon>Thalictroideae</taxon>
        <taxon>Thalictrum</taxon>
    </lineage>
</organism>
<proteinExistence type="inferred from homology"/>
<feature type="transmembrane region" description="Helical" evidence="6">
    <location>
        <begin position="115"/>
        <end position="135"/>
    </location>
</feature>
<dbReference type="InterPro" id="IPR036259">
    <property type="entry name" value="MFS_trans_sf"/>
</dbReference>
<dbReference type="Gene3D" id="1.20.1250.20">
    <property type="entry name" value="MFS general substrate transporter like domains"/>
    <property type="match status" value="1"/>
</dbReference>
<feature type="transmembrane region" description="Helical" evidence="6">
    <location>
        <begin position="32"/>
        <end position="51"/>
    </location>
</feature>
<evidence type="ECO:0000256" key="3">
    <source>
        <dbReference type="ARBA" id="ARBA00022692"/>
    </source>
</evidence>
<dbReference type="SUPFAM" id="SSF103473">
    <property type="entry name" value="MFS general substrate transporter"/>
    <property type="match status" value="1"/>
</dbReference>
<reference evidence="7 8" key="1">
    <citation type="submission" date="2020-06" db="EMBL/GenBank/DDBJ databases">
        <title>Transcriptomic and genomic resources for Thalictrum thalictroides and T. hernandezii: Facilitating candidate gene discovery in an emerging model plant lineage.</title>
        <authorList>
            <person name="Arias T."/>
            <person name="Riano-Pachon D.M."/>
            <person name="Di Stilio V.S."/>
        </authorList>
    </citation>
    <scope>NUCLEOTIDE SEQUENCE [LARGE SCALE GENOMIC DNA]</scope>
    <source>
        <strain evidence="8">cv. WT478/WT964</strain>
        <tissue evidence="7">Leaves</tissue>
    </source>
</reference>
<dbReference type="InterPro" id="IPR000109">
    <property type="entry name" value="POT_fam"/>
</dbReference>
<dbReference type="OrthoDB" id="8904098at2759"/>
<evidence type="ECO:0000256" key="4">
    <source>
        <dbReference type="ARBA" id="ARBA00022989"/>
    </source>
</evidence>
<dbReference type="Proteomes" id="UP000554482">
    <property type="component" value="Unassembled WGS sequence"/>
</dbReference>
<comment type="caution">
    <text evidence="7">The sequence shown here is derived from an EMBL/GenBank/DDBJ whole genome shotgun (WGS) entry which is preliminary data.</text>
</comment>
<keyword evidence="3 6" id="KW-0812">Transmembrane</keyword>
<comment type="similarity">
    <text evidence="2">Belongs to the major facilitator superfamily. Proton-dependent oligopeptide transporter (POT/PTR) (TC 2.A.17) family.</text>
</comment>
<evidence type="ECO:0000256" key="2">
    <source>
        <dbReference type="ARBA" id="ARBA00005982"/>
    </source>
</evidence>
<dbReference type="GO" id="GO:0022857">
    <property type="term" value="F:transmembrane transporter activity"/>
    <property type="evidence" value="ECO:0007669"/>
    <property type="project" value="InterPro"/>
</dbReference>
<evidence type="ECO:0000313" key="8">
    <source>
        <dbReference type="Proteomes" id="UP000554482"/>
    </source>
</evidence>
<feature type="transmembrane region" description="Helical" evidence="6">
    <location>
        <begin position="72"/>
        <end position="95"/>
    </location>
</feature>
<protein>
    <submittedName>
        <fullName evidence="7">NRT1/ PTR FAMILY 1.1</fullName>
    </submittedName>
</protein>
<dbReference type="PANTHER" id="PTHR11654">
    <property type="entry name" value="OLIGOPEPTIDE TRANSPORTER-RELATED"/>
    <property type="match status" value="1"/>
</dbReference>
<evidence type="ECO:0000313" key="7">
    <source>
        <dbReference type="EMBL" id="KAF5196016.1"/>
    </source>
</evidence>
<accession>A0A7J6WEY5</accession>
<dbReference type="AlphaFoldDB" id="A0A7J6WEY5"/>
<comment type="subcellular location">
    <subcellularLocation>
        <location evidence="1">Membrane</location>
        <topology evidence="1">Multi-pass membrane protein</topology>
    </subcellularLocation>
</comment>
<keyword evidence="5 6" id="KW-0472">Membrane</keyword>
<gene>
    <name evidence="7" type="ORF">FRX31_014397</name>
</gene>
<evidence type="ECO:0000256" key="1">
    <source>
        <dbReference type="ARBA" id="ARBA00004141"/>
    </source>
</evidence>
<dbReference type="EMBL" id="JABWDY010016554">
    <property type="protein sequence ID" value="KAF5196016.1"/>
    <property type="molecule type" value="Genomic_DNA"/>
</dbReference>
<evidence type="ECO:0000256" key="5">
    <source>
        <dbReference type="ARBA" id="ARBA00023136"/>
    </source>
</evidence>
<name>A0A7J6WEY5_THATH</name>
<keyword evidence="8" id="KW-1185">Reference proteome</keyword>
<evidence type="ECO:0000256" key="6">
    <source>
        <dbReference type="SAM" id="Phobius"/>
    </source>
</evidence>
<dbReference type="GO" id="GO:0016020">
    <property type="term" value="C:membrane"/>
    <property type="evidence" value="ECO:0007669"/>
    <property type="project" value="UniProtKB-SubCell"/>
</dbReference>
<sequence>MALAAIVETVRRKIAIEEGLSDDPTTVVSMSALWLIPQFSVLGFAMALNGVGQIEYFYSELPKTMSSMGMAFYNLGSGFAGLLSSLVTIIVNKVTQSGGNISWLSTNLNKGHYDYQYGLISFLCFLNFVCYRFGCRGSGTQKDVRARVSNEKDLKEALLSSKSKNTLQPNCPYIMYISSEKAFSYIGTGDIYAADLYHYIWVRLQFC</sequence>
<keyword evidence="4 6" id="KW-1133">Transmembrane helix</keyword>